<evidence type="ECO:0008006" key="4">
    <source>
        <dbReference type="Google" id="ProtNLM"/>
    </source>
</evidence>
<protein>
    <recommendedName>
        <fullName evidence="4">Teichuronopeptide biosynthesis TupA-like protein</fullName>
    </recommendedName>
</protein>
<organism evidence="2 3">
    <name type="scientific">Oceanitalea stevensii</name>
    <dbReference type="NCBI Taxonomy" id="2763072"/>
    <lineage>
        <taxon>Bacteria</taxon>
        <taxon>Bacillati</taxon>
        <taxon>Actinomycetota</taxon>
        <taxon>Actinomycetes</taxon>
        <taxon>Micrococcales</taxon>
        <taxon>Bogoriellaceae</taxon>
        <taxon>Georgenia</taxon>
    </lineage>
</organism>
<evidence type="ECO:0000313" key="3">
    <source>
        <dbReference type="Proteomes" id="UP000661894"/>
    </source>
</evidence>
<dbReference type="InterPro" id="IPR029465">
    <property type="entry name" value="ATPgrasp_TupA"/>
</dbReference>
<feature type="region of interest" description="Disordered" evidence="1">
    <location>
        <begin position="31"/>
        <end position="54"/>
    </location>
</feature>
<gene>
    <name evidence="2" type="ORF">H9624_12325</name>
</gene>
<feature type="compositionally biased region" description="Pro residues" evidence="1">
    <location>
        <begin position="41"/>
        <end position="52"/>
    </location>
</feature>
<accession>A0ABR8Z518</accession>
<feature type="region of interest" description="Disordered" evidence="1">
    <location>
        <begin position="329"/>
        <end position="353"/>
    </location>
</feature>
<evidence type="ECO:0000313" key="2">
    <source>
        <dbReference type="EMBL" id="MBD8063103.1"/>
    </source>
</evidence>
<dbReference type="Proteomes" id="UP000661894">
    <property type="component" value="Unassembled WGS sequence"/>
</dbReference>
<sequence>MPLRRQILRLPPLARRDAEIRRLKRRVDKLQLALADEKAKPPPPPPPPAPPRYRPKVASWHVRVMEQQRVQQAVGALPGSTDHPRRNLLLKLQNYEIARSYGVSTPQVLGVWPTVAEIDFDALPDEFVLKSNGGSTSRGVLPLQRTPSGFELIDGSRQYTRESILEHYATARGARAPFFAETLLPGAHERLPDDIKIYSYYGDVAFALVRRMPVHADTSQARVRMIGPDGGDLGEVQQGRTYDLSVDVPRHLAHMVEVASVLSRAVPLPFVRVDLYDFPEGIALGEFTPLPGDSQTFTRDWDHDLGDRYDRAEARLQLDLTAGRPYRVLHGPHDRRLTTPMPPTTTVADLPSW</sequence>
<dbReference type="EMBL" id="JACSPO010000007">
    <property type="protein sequence ID" value="MBD8063103.1"/>
    <property type="molecule type" value="Genomic_DNA"/>
</dbReference>
<proteinExistence type="predicted"/>
<reference evidence="2 3" key="1">
    <citation type="submission" date="2020-08" db="EMBL/GenBank/DDBJ databases">
        <title>A Genomic Blueprint of the Chicken Gut Microbiome.</title>
        <authorList>
            <person name="Gilroy R."/>
            <person name="Ravi A."/>
            <person name="Getino M."/>
            <person name="Pursley I."/>
            <person name="Horton D.L."/>
            <person name="Alikhan N.-F."/>
            <person name="Baker D."/>
            <person name="Gharbi K."/>
            <person name="Hall N."/>
            <person name="Watson M."/>
            <person name="Adriaenssens E.M."/>
            <person name="Foster-Nyarko E."/>
            <person name="Jarju S."/>
            <person name="Secka A."/>
            <person name="Antonio M."/>
            <person name="Oren A."/>
            <person name="Chaudhuri R."/>
            <person name="La Ragione R.M."/>
            <person name="Hildebrand F."/>
            <person name="Pallen M.J."/>
        </authorList>
    </citation>
    <scope>NUCLEOTIDE SEQUENCE [LARGE SCALE GENOMIC DNA]</scope>
    <source>
        <strain evidence="2 3">Sa1BUA1</strain>
    </source>
</reference>
<dbReference type="SUPFAM" id="SSF56059">
    <property type="entry name" value="Glutathione synthetase ATP-binding domain-like"/>
    <property type="match status" value="1"/>
</dbReference>
<keyword evidence="3" id="KW-1185">Reference proteome</keyword>
<comment type="caution">
    <text evidence="2">The sequence shown here is derived from an EMBL/GenBank/DDBJ whole genome shotgun (WGS) entry which is preliminary data.</text>
</comment>
<dbReference type="Pfam" id="PF14305">
    <property type="entry name" value="ATPgrasp_TupA"/>
    <property type="match status" value="1"/>
</dbReference>
<name>A0ABR8Z518_9MICO</name>
<evidence type="ECO:0000256" key="1">
    <source>
        <dbReference type="SAM" id="MobiDB-lite"/>
    </source>
</evidence>
<dbReference type="RefSeq" id="WP_251840202.1">
    <property type="nucleotide sequence ID" value="NZ_JACSPO010000007.1"/>
</dbReference>